<keyword evidence="2" id="KW-0032">Aminotransferase</keyword>
<accession>A0A2T0LRR0</accession>
<dbReference type="SUPFAM" id="SSF56752">
    <property type="entry name" value="D-aminoacid aminotransferase-like PLP-dependent enzymes"/>
    <property type="match status" value="1"/>
</dbReference>
<protein>
    <submittedName>
        <fullName evidence="2">Branched-subunit amino acid aminotransferase/4-amino-4-deoxychorismate lyase</fullName>
    </submittedName>
</protein>
<dbReference type="InterPro" id="IPR050571">
    <property type="entry name" value="Class-IV_PLP-Dep_Aminotrnsfr"/>
</dbReference>
<keyword evidence="2" id="KW-0456">Lyase</keyword>
<evidence type="ECO:0000256" key="1">
    <source>
        <dbReference type="ARBA" id="ARBA00009320"/>
    </source>
</evidence>
<dbReference type="RefSeq" id="WP_106180447.1">
    <property type="nucleotide sequence ID" value="NZ_PVNH01000008.1"/>
</dbReference>
<dbReference type="GO" id="GO:0008483">
    <property type="term" value="F:transaminase activity"/>
    <property type="evidence" value="ECO:0007669"/>
    <property type="project" value="UniProtKB-KW"/>
</dbReference>
<dbReference type="PANTHER" id="PTHR42743">
    <property type="entry name" value="AMINO-ACID AMINOTRANSFERASE"/>
    <property type="match status" value="1"/>
</dbReference>
<dbReference type="InterPro" id="IPR043131">
    <property type="entry name" value="BCAT-like_N"/>
</dbReference>
<gene>
    <name evidence="2" type="ORF">B0I33_108290</name>
</gene>
<comment type="caution">
    <text evidence="2">The sequence shown here is derived from an EMBL/GenBank/DDBJ whole genome shotgun (WGS) entry which is preliminary data.</text>
</comment>
<dbReference type="InterPro" id="IPR036038">
    <property type="entry name" value="Aminotransferase-like"/>
</dbReference>
<name>A0A2T0LRR0_9PSEU</name>
<dbReference type="GO" id="GO:0008696">
    <property type="term" value="F:4-amino-4-deoxychorismate lyase activity"/>
    <property type="evidence" value="ECO:0007669"/>
    <property type="project" value="TreeGrafter"/>
</dbReference>
<organism evidence="2 3">
    <name type="scientific">Prauserella shujinwangii</name>
    <dbReference type="NCBI Taxonomy" id="1453103"/>
    <lineage>
        <taxon>Bacteria</taxon>
        <taxon>Bacillati</taxon>
        <taxon>Actinomycetota</taxon>
        <taxon>Actinomycetes</taxon>
        <taxon>Pseudonocardiales</taxon>
        <taxon>Pseudonocardiaceae</taxon>
        <taxon>Prauserella</taxon>
    </lineage>
</organism>
<dbReference type="GO" id="GO:0008153">
    <property type="term" value="P:4-aminobenzoate biosynthetic process"/>
    <property type="evidence" value="ECO:0007669"/>
    <property type="project" value="TreeGrafter"/>
</dbReference>
<dbReference type="OrthoDB" id="8912228at2"/>
<reference evidence="2 3" key="1">
    <citation type="submission" date="2018-03" db="EMBL/GenBank/DDBJ databases">
        <title>Genomic Encyclopedia of Type Strains, Phase III (KMG-III): the genomes of soil and plant-associated and newly described type strains.</title>
        <authorList>
            <person name="Whitman W."/>
        </authorList>
    </citation>
    <scope>NUCLEOTIDE SEQUENCE [LARGE SCALE GENOMIC DNA]</scope>
    <source>
        <strain evidence="2 3">CGMCC 4.7125</strain>
    </source>
</reference>
<comment type="similarity">
    <text evidence="1">Belongs to the class-IV pyridoxal-phosphate-dependent aminotransferase family.</text>
</comment>
<evidence type="ECO:0000313" key="2">
    <source>
        <dbReference type="EMBL" id="PRX46143.1"/>
    </source>
</evidence>
<evidence type="ECO:0000313" key="3">
    <source>
        <dbReference type="Proteomes" id="UP000238362"/>
    </source>
</evidence>
<dbReference type="Gene3D" id="3.20.10.10">
    <property type="entry name" value="D-amino Acid Aminotransferase, subunit A, domain 2"/>
    <property type="match status" value="1"/>
</dbReference>
<dbReference type="InterPro" id="IPR043132">
    <property type="entry name" value="BCAT-like_C"/>
</dbReference>
<dbReference type="Gene3D" id="3.30.470.10">
    <property type="match status" value="1"/>
</dbReference>
<dbReference type="EMBL" id="PVNH01000008">
    <property type="protein sequence ID" value="PRX46143.1"/>
    <property type="molecule type" value="Genomic_DNA"/>
</dbReference>
<dbReference type="InterPro" id="IPR001544">
    <property type="entry name" value="Aminotrans_IV"/>
</dbReference>
<keyword evidence="2" id="KW-0808">Transferase</keyword>
<keyword evidence="3" id="KW-1185">Reference proteome</keyword>
<dbReference type="AlphaFoldDB" id="A0A2T0LRR0"/>
<dbReference type="Pfam" id="PF01063">
    <property type="entry name" value="Aminotran_4"/>
    <property type="match status" value="1"/>
</dbReference>
<dbReference type="PANTHER" id="PTHR42743:SF2">
    <property type="entry name" value="AMINODEOXYCHORISMATE LYASE"/>
    <property type="match status" value="1"/>
</dbReference>
<dbReference type="NCBIfam" id="NF006734">
    <property type="entry name" value="PRK09266.1"/>
    <property type="match status" value="1"/>
</dbReference>
<sequence length="264" mass="28041">MLAEVNGAPATPEQLAVAAVSGYGHFTTMRVRDGHVRGLGPHLDRLAAGTRLLFGGELDPGRVRGFLRHAVPAEGTVRARVTVCSLGVPRGDAHRPVDPDVLVTVTPSGEADGSPVRLRSVRYQRHLPEVKHVGTFPLLHHARAARLAGFDDALFVTDEGLVSEASVWNIGFVDGGGTLVWPEAPMLDGVTQRLLRDGLARLGVPAASRPVPLAEVRALRSAFLCNAGDPARPVSAVDDAELTVDPELTALLRRACALSPWEPI</sequence>
<dbReference type="GO" id="GO:0005829">
    <property type="term" value="C:cytosol"/>
    <property type="evidence" value="ECO:0007669"/>
    <property type="project" value="TreeGrafter"/>
</dbReference>
<dbReference type="Proteomes" id="UP000238362">
    <property type="component" value="Unassembled WGS sequence"/>
</dbReference>
<proteinExistence type="inferred from homology"/>